<dbReference type="STRING" id="670154.SAMN04488002_3081"/>
<dbReference type="PANTHER" id="PTHR39176:SF1">
    <property type="entry name" value="PERIPLASMIC PROTEIN"/>
    <property type="match status" value="1"/>
</dbReference>
<evidence type="ECO:0000259" key="2">
    <source>
        <dbReference type="Pfam" id="PF07007"/>
    </source>
</evidence>
<accession>A0A1I6HJQ6</accession>
<dbReference type="Pfam" id="PF07007">
    <property type="entry name" value="LprI"/>
    <property type="match status" value="1"/>
</dbReference>
<dbReference type="RefSeq" id="WP_175500705.1">
    <property type="nucleotide sequence ID" value="NZ_FOYO01000001.1"/>
</dbReference>
<organism evidence="3 4">
    <name type="scientific">Litoreibacter janthinus</name>
    <dbReference type="NCBI Taxonomy" id="670154"/>
    <lineage>
        <taxon>Bacteria</taxon>
        <taxon>Pseudomonadati</taxon>
        <taxon>Pseudomonadota</taxon>
        <taxon>Alphaproteobacteria</taxon>
        <taxon>Rhodobacterales</taxon>
        <taxon>Roseobacteraceae</taxon>
        <taxon>Litoreibacter</taxon>
    </lineage>
</organism>
<dbReference type="InterPro" id="IPR009739">
    <property type="entry name" value="LprI-like_N"/>
</dbReference>
<evidence type="ECO:0000256" key="1">
    <source>
        <dbReference type="SAM" id="SignalP"/>
    </source>
</evidence>
<dbReference type="EMBL" id="FOYO01000001">
    <property type="protein sequence ID" value="SFR54604.1"/>
    <property type="molecule type" value="Genomic_DNA"/>
</dbReference>
<dbReference type="AlphaFoldDB" id="A0A1I6HJQ6"/>
<evidence type="ECO:0000313" key="3">
    <source>
        <dbReference type="EMBL" id="SFR54604.1"/>
    </source>
</evidence>
<dbReference type="PANTHER" id="PTHR39176">
    <property type="entry name" value="PERIPLASMIC PROTEIN-RELATED"/>
    <property type="match status" value="1"/>
</dbReference>
<keyword evidence="1" id="KW-0732">Signal</keyword>
<keyword evidence="4" id="KW-1185">Reference proteome</keyword>
<dbReference type="Gene3D" id="1.20.1270.180">
    <property type="match status" value="1"/>
</dbReference>
<protein>
    <submittedName>
        <fullName evidence="3">Uncharacterized conserved protein YecT, DUF1311 family</fullName>
    </submittedName>
</protein>
<name>A0A1I6HJQ6_9RHOB</name>
<dbReference type="Proteomes" id="UP000199658">
    <property type="component" value="Unassembled WGS sequence"/>
</dbReference>
<reference evidence="4" key="1">
    <citation type="submission" date="2016-10" db="EMBL/GenBank/DDBJ databases">
        <authorList>
            <person name="Varghese N."/>
            <person name="Submissions S."/>
        </authorList>
    </citation>
    <scope>NUCLEOTIDE SEQUENCE [LARGE SCALE GENOMIC DNA]</scope>
    <source>
        <strain evidence="4">DSM 26921</strain>
    </source>
</reference>
<gene>
    <name evidence="3" type="ORF">SAMN04488002_3081</name>
</gene>
<feature type="domain" description="Lysozyme inhibitor LprI-like N-terminal" evidence="2">
    <location>
        <begin position="58"/>
        <end position="147"/>
    </location>
</feature>
<sequence>MRFVLLLLAMASPLSAADLTVEPARIYACHAATPEGQRSPDCLGAASDQCQLLPGGTTSQGIATCITAETAIWDDILNEEYQTTRADLKTRDADEGTDLAGGLQNVQRAWIAFRDAECDLTYDQWEGGSVRGIAYANCLLVMTAERSIALRDMRPR</sequence>
<proteinExistence type="predicted"/>
<feature type="chain" id="PRO_5011682344" evidence="1">
    <location>
        <begin position="17"/>
        <end position="156"/>
    </location>
</feature>
<evidence type="ECO:0000313" key="4">
    <source>
        <dbReference type="Proteomes" id="UP000199658"/>
    </source>
</evidence>
<feature type="signal peptide" evidence="1">
    <location>
        <begin position="1"/>
        <end position="16"/>
    </location>
</feature>